<dbReference type="InterPro" id="IPR037401">
    <property type="entry name" value="SnoaL-like"/>
</dbReference>
<reference evidence="2 3" key="1">
    <citation type="submission" date="2024-03" db="EMBL/GenBank/DDBJ databases">
        <authorList>
            <person name="Jo J.-H."/>
        </authorList>
    </citation>
    <scope>NUCLEOTIDE SEQUENCE [LARGE SCALE GENOMIC DNA]</scope>
    <source>
        <strain evidence="2 3">PS1R-30</strain>
    </source>
</reference>
<comment type="caution">
    <text evidence="2">The sequence shown here is derived from an EMBL/GenBank/DDBJ whole genome shotgun (WGS) entry which is preliminary data.</text>
</comment>
<proteinExistence type="predicted"/>
<organism evidence="2 3">
    <name type="scientific">Novosphingobium anseongense</name>
    <dbReference type="NCBI Taxonomy" id="3133436"/>
    <lineage>
        <taxon>Bacteria</taxon>
        <taxon>Pseudomonadati</taxon>
        <taxon>Pseudomonadota</taxon>
        <taxon>Alphaproteobacteria</taxon>
        <taxon>Sphingomonadales</taxon>
        <taxon>Sphingomonadaceae</taxon>
        <taxon>Novosphingobium</taxon>
    </lineage>
</organism>
<feature type="domain" description="SnoaL-like" evidence="1">
    <location>
        <begin position="6"/>
        <end position="120"/>
    </location>
</feature>
<sequence length="171" mass="19628">MSDFVAAEAGIRQLHERYTDAVYRQDFDAFADCFTETGEWRISGMVLQGRAQIRETIAAILARFTRVLISFRTPILHVGEGVASARTYIDERCAWKNGDTNISMGLYYEHFVEQDGRWLFDWRLFQMLYRGDPDLTGTFYDFPDYGPPPAMPPRDALPEDTATARWGIAKP</sequence>
<dbReference type="SUPFAM" id="SSF54427">
    <property type="entry name" value="NTF2-like"/>
    <property type="match status" value="1"/>
</dbReference>
<gene>
    <name evidence="2" type="ORF">WG901_15930</name>
</gene>
<evidence type="ECO:0000259" key="1">
    <source>
        <dbReference type="Pfam" id="PF13577"/>
    </source>
</evidence>
<dbReference type="InterPro" id="IPR032710">
    <property type="entry name" value="NTF2-like_dom_sf"/>
</dbReference>
<dbReference type="NCBIfam" id="TIGR02246">
    <property type="entry name" value="SgcJ/EcaC family oxidoreductase"/>
    <property type="match status" value="1"/>
</dbReference>
<dbReference type="InterPro" id="IPR011944">
    <property type="entry name" value="Steroid_delta5-4_isomerase"/>
</dbReference>
<protein>
    <submittedName>
        <fullName evidence="2">SgcJ/EcaC family oxidoreductase</fullName>
    </submittedName>
</protein>
<dbReference type="Gene3D" id="3.10.450.50">
    <property type="match status" value="1"/>
</dbReference>
<keyword evidence="3" id="KW-1185">Reference proteome</keyword>
<dbReference type="RefSeq" id="WP_339588080.1">
    <property type="nucleotide sequence ID" value="NZ_JBBHJZ010000003.1"/>
</dbReference>
<evidence type="ECO:0000313" key="3">
    <source>
        <dbReference type="Proteomes" id="UP001361239"/>
    </source>
</evidence>
<evidence type="ECO:0000313" key="2">
    <source>
        <dbReference type="EMBL" id="MEJ5978142.1"/>
    </source>
</evidence>
<dbReference type="Pfam" id="PF13577">
    <property type="entry name" value="SnoaL_4"/>
    <property type="match status" value="1"/>
</dbReference>
<accession>A0ABU8RZH1</accession>
<dbReference type="Proteomes" id="UP001361239">
    <property type="component" value="Unassembled WGS sequence"/>
</dbReference>
<name>A0ABU8RZH1_9SPHN</name>
<dbReference type="EMBL" id="JBBHJZ010000003">
    <property type="protein sequence ID" value="MEJ5978142.1"/>
    <property type="molecule type" value="Genomic_DNA"/>
</dbReference>